<dbReference type="PANTHER" id="PTHR36452:SF1">
    <property type="entry name" value="DUF2461 DOMAIN-CONTAINING PROTEIN"/>
    <property type="match status" value="1"/>
</dbReference>
<dbReference type="InterPro" id="IPR015996">
    <property type="entry name" value="UCP028451"/>
</dbReference>
<gene>
    <name evidence="1" type="ORF">SAMN04488111_0914</name>
</gene>
<keyword evidence="2" id="KW-1185">Reference proteome</keyword>
<dbReference type="PANTHER" id="PTHR36452">
    <property type="entry name" value="CHROMOSOME 12, WHOLE GENOME SHOTGUN SEQUENCE"/>
    <property type="match status" value="1"/>
</dbReference>
<organism evidence="1 2">
    <name type="scientific">Lutibacter flavus</name>
    <dbReference type="NCBI Taxonomy" id="691689"/>
    <lineage>
        <taxon>Bacteria</taxon>
        <taxon>Pseudomonadati</taxon>
        <taxon>Bacteroidota</taxon>
        <taxon>Flavobacteriia</taxon>
        <taxon>Flavobacteriales</taxon>
        <taxon>Flavobacteriaceae</taxon>
        <taxon>Lutibacter</taxon>
    </lineage>
</organism>
<dbReference type="InterPro" id="IPR012808">
    <property type="entry name" value="CHP02453"/>
</dbReference>
<evidence type="ECO:0000313" key="1">
    <source>
        <dbReference type="EMBL" id="SNR36764.1"/>
    </source>
</evidence>
<accession>A0A238VRI3</accession>
<dbReference type="PIRSF" id="PIRSF028451">
    <property type="entry name" value="UCP028451"/>
    <property type="match status" value="1"/>
</dbReference>
<sequence length="224" mass="26658">MTSISKSTLDFLTDLKENNNRDWFNEHKPEFQIEQKKAKDFYNALMEQLKTHDEIDKFKLFRIYRDVRFSHDKTPYKPHFAGSFSRATKRLRGGYYLRIRPGESFLAGGFWEPNKEDLLRIRKEFEMDASEIREIISNKIFVKCFGELKGNALKTAPRGFNKEHPDMDLIRMKQFIVVRDFTDKEVLDPNFFSELDKSYKAMRPYFDYMSEILTTDLNGESIID</sequence>
<dbReference type="Proteomes" id="UP000198412">
    <property type="component" value="Unassembled WGS sequence"/>
</dbReference>
<dbReference type="AlphaFoldDB" id="A0A238VRI3"/>
<dbReference type="Pfam" id="PF09365">
    <property type="entry name" value="DUF2461"/>
    <property type="match status" value="1"/>
</dbReference>
<dbReference type="NCBIfam" id="TIGR02453">
    <property type="entry name" value="TIGR02453 family protein"/>
    <property type="match status" value="1"/>
</dbReference>
<dbReference type="EMBL" id="FZNX01000001">
    <property type="protein sequence ID" value="SNR36764.1"/>
    <property type="molecule type" value="Genomic_DNA"/>
</dbReference>
<dbReference type="OrthoDB" id="9794241at2"/>
<dbReference type="RefSeq" id="WP_089377212.1">
    <property type="nucleotide sequence ID" value="NZ_FZNX01000001.1"/>
</dbReference>
<proteinExistence type="predicted"/>
<name>A0A238VRI3_9FLAO</name>
<reference evidence="2" key="1">
    <citation type="submission" date="2017-06" db="EMBL/GenBank/DDBJ databases">
        <authorList>
            <person name="Varghese N."/>
            <person name="Submissions S."/>
        </authorList>
    </citation>
    <scope>NUCLEOTIDE SEQUENCE [LARGE SCALE GENOMIC DNA]</scope>
    <source>
        <strain evidence="2">DSM 27993</strain>
    </source>
</reference>
<protein>
    <submittedName>
        <fullName evidence="1">TIGR02453 family protein</fullName>
    </submittedName>
</protein>
<evidence type="ECO:0000313" key="2">
    <source>
        <dbReference type="Proteomes" id="UP000198412"/>
    </source>
</evidence>